<feature type="transmembrane region" description="Helical" evidence="5">
    <location>
        <begin position="7"/>
        <end position="24"/>
    </location>
</feature>
<dbReference type="PANTHER" id="PTHR37958:SF1">
    <property type="entry name" value="SODIUM-POTASSIUM_PROTON ANTIPORTER CHAA"/>
    <property type="match status" value="1"/>
</dbReference>
<organism evidence="7 8">
    <name type="scientific">Cloacibacterium normanense</name>
    <dbReference type="NCBI Taxonomy" id="237258"/>
    <lineage>
        <taxon>Bacteria</taxon>
        <taxon>Pseudomonadati</taxon>
        <taxon>Bacteroidota</taxon>
        <taxon>Flavobacteriia</taxon>
        <taxon>Flavobacteriales</taxon>
        <taxon>Weeksellaceae</taxon>
    </lineage>
</organism>
<feature type="domain" description="Sodium/calcium exchanger membrane region" evidence="6">
    <location>
        <begin position="211"/>
        <end position="353"/>
    </location>
</feature>
<feature type="transmembrane region" description="Helical" evidence="5">
    <location>
        <begin position="131"/>
        <end position="152"/>
    </location>
</feature>
<dbReference type="Gene3D" id="1.20.1420.30">
    <property type="entry name" value="NCX, central ion-binding region"/>
    <property type="match status" value="1"/>
</dbReference>
<protein>
    <submittedName>
        <fullName evidence="7">Sodium/calcium exchanger family protein</fullName>
    </submittedName>
</protein>
<dbReference type="PANTHER" id="PTHR37958">
    <property type="entry name" value="SODIUM-POTASSIUM/PROTON ANTIPORTER CHAA"/>
    <property type="match status" value="1"/>
</dbReference>
<dbReference type="RefSeq" id="WP_069799801.1">
    <property type="nucleotide sequence ID" value="NZ_CP034157.1"/>
</dbReference>
<keyword evidence="3 5" id="KW-1133">Transmembrane helix</keyword>
<proteinExistence type="predicted"/>
<evidence type="ECO:0000256" key="3">
    <source>
        <dbReference type="ARBA" id="ARBA00022989"/>
    </source>
</evidence>
<comment type="caution">
    <text evidence="7">The sequence shown here is derived from an EMBL/GenBank/DDBJ whole genome shotgun (WGS) entry which is preliminary data.</text>
</comment>
<feature type="transmembrane region" description="Helical" evidence="5">
    <location>
        <begin position="30"/>
        <end position="50"/>
    </location>
</feature>
<feature type="transmembrane region" description="Helical" evidence="5">
    <location>
        <begin position="335"/>
        <end position="354"/>
    </location>
</feature>
<feature type="transmembrane region" description="Helical" evidence="5">
    <location>
        <begin position="209"/>
        <end position="226"/>
    </location>
</feature>
<evidence type="ECO:0000256" key="1">
    <source>
        <dbReference type="ARBA" id="ARBA00004141"/>
    </source>
</evidence>
<evidence type="ECO:0000256" key="5">
    <source>
        <dbReference type="SAM" id="Phobius"/>
    </source>
</evidence>
<keyword evidence="4 5" id="KW-0472">Membrane</keyword>
<dbReference type="KEGG" id="cnr:EB819_11425"/>
<dbReference type="PATRIC" id="fig|237258.4.peg.570"/>
<dbReference type="AlphaFoldDB" id="A0A1E5UD19"/>
<dbReference type="InterPro" id="IPR044880">
    <property type="entry name" value="NCX_ion-bd_dom_sf"/>
</dbReference>
<dbReference type="InterPro" id="IPR052946">
    <property type="entry name" value="Alkaline_pH_Ca-Antiporter"/>
</dbReference>
<evidence type="ECO:0000313" key="8">
    <source>
        <dbReference type="Proteomes" id="UP000095601"/>
    </source>
</evidence>
<comment type="subcellular location">
    <subcellularLocation>
        <location evidence="1">Membrane</location>
        <topology evidence="1">Multi-pass membrane protein</topology>
    </subcellularLocation>
</comment>
<evidence type="ECO:0000313" key="7">
    <source>
        <dbReference type="EMBL" id="OEL10565.1"/>
    </source>
</evidence>
<keyword evidence="2 5" id="KW-0812">Transmembrane</keyword>
<dbReference type="Proteomes" id="UP000095601">
    <property type="component" value="Unassembled WGS sequence"/>
</dbReference>
<accession>A0A1E5UD19</accession>
<evidence type="ECO:0000259" key="6">
    <source>
        <dbReference type="Pfam" id="PF01699"/>
    </source>
</evidence>
<sequence length="355" mass="38304">MKLKKLFHWTVIAPILAWFIYFLTPDSDSTVILMLCGVFLMLSVFSAVHHSEVIAHKIGEPFGTIVLAISITIIEVALIISLMTAGGKETSHLARDTVFAAVMLILNGVLGLSLLVGSVKFNEQFFARTSANSLLVSLIAILVLTLILPNFTTSANGPVYTQPQLIFVSIACLTIYSTFLLVQTVRHRNYFLPNNKEEVVSVPTAKESILSFITLLVCLGIVVLMAKKLSTPIETIIRNAGLPQSLVGIIIAAVILLPEGIASIKAARKDDLQTSLNLSLGSALASIGLTIPAVTVVCSIFDLDLVLGLDYKSMVLLGLSIFITMLSLSRGKTNILYGVVLLVNLAAYIFTVIYP</sequence>
<dbReference type="OrthoDB" id="9787814at2"/>
<keyword evidence="8" id="KW-1185">Reference proteome</keyword>
<feature type="transmembrane region" description="Helical" evidence="5">
    <location>
        <begin position="164"/>
        <end position="182"/>
    </location>
</feature>
<dbReference type="InterPro" id="IPR004837">
    <property type="entry name" value="NaCa_Exmemb"/>
</dbReference>
<name>A0A1E5UD19_9FLAO</name>
<dbReference type="Pfam" id="PF01699">
    <property type="entry name" value="Na_Ca_ex"/>
    <property type="match status" value="2"/>
</dbReference>
<gene>
    <name evidence="7" type="ORF">BHF72_0388</name>
</gene>
<dbReference type="GO" id="GO:0005886">
    <property type="term" value="C:plasma membrane"/>
    <property type="evidence" value="ECO:0007669"/>
    <property type="project" value="TreeGrafter"/>
</dbReference>
<feature type="transmembrane region" description="Helical" evidence="5">
    <location>
        <begin position="309"/>
        <end position="328"/>
    </location>
</feature>
<dbReference type="STRING" id="237258.SAMN04489756_10489"/>
<evidence type="ECO:0000256" key="4">
    <source>
        <dbReference type="ARBA" id="ARBA00023136"/>
    </source>
</evidence>
<feature type="domain" description="Sodium/calcium exchanger membrane region" evidence="6">
    <location>
        <begin position="29"/>
        <end position="184"/>
    </location>
</feature>
<reference evidence="7 8" key="1">
    <citation type="submission" date="2016-09" db="EMBL/GenBank/DDBJ databases">
        <authorList>
            <person name="Capua I."/>
            <person name="De Benedictis P."/>
            <person name="Joannis T."/>
            <person name="Lombin L.H."/>
            <person name="Cattoli G."/>
        </authorList>
    </citation>
    <scope>NUCLEOTIDE SEQUENCE [LARGE SCALE GENOMIC DNA]</scope>
    <source>
        <strain evidence="7 8">NRS-1</strain>
    </source>
</reference>
<dbReference type="GO" id="GO:0015385">
    <property type="term" value="F:sodium:proton antiporter activity"/>
    <property type="evidence" value="ECO:0007669"/>
    <property type="project" value="TreeGrafter"/>
</dbReference>
<feature type="transmembrane region" description="Helical" evidence="5">
    <location>
        <begin position="62"/>
        <end position="86"/>
    </location>
</feature>
<feature type="transmembrane region" description="Helical" evidence="5">
    <location>
        <begin position="276"/>
        <end position="303"/>
    </location>
</feature>
<dbReference type="GO" id="GO:0015386">
    <property type="term" value="F:potassium:proton antiporter activity"/>
    <property type="evidence" value="ECO:0007669"/>
    <property type="project" value="TreeGrafter"/>
</dbReference>
<feature type="transmembrane region" description="Helical" evidence="5">
    <location>
        <begin position="98"/>
        <end position="119"/>
    </location>
</feature>
<evidence type="ECO:0000256" key="2">
    <source>
        <dbReference type="ARBA" id="ARBA00022692"/>
    </source>
</evidence>
<feature type="transmembrane region" description="Helical" evidence="5">
    <location>
        <begin position="246"/>
        <end position="264"/>
    </location>
</feature>
<dbReference type="EMBL" id="MKGI01000076">
    <property type="protein sequence ID" value="OEL10565.1"/>
    <property type="molecule type" value="Genomic_DNA"/>
</dbReference>